<keyword evidence="2" id="KW-1185">Reference proteome</keyword>
<accession>A0A9W9N142</accession>
<dbReference type="OrthoDB" id="4364054at2759"/>
<name>A0A9W9N142_9EURO</name>
<dbReference type="EMBL" id="JAPQKP010000001">
    <property type="protein sequence ID" value="KAJ5211315.1"/>
    <property type="molecule type" value="Genomic_DNA"/>
</dbReference>
<dbReference type="AlphaFoldDB" id="A0A9W9N142"/>
<comment type="caution">
    <text evidence="1">The sequence shown here is derived from an EMBL/GenBank/DDBJ whole genome shotgun (WGS) entry which is preliminary data.</text>
</comment>
<reference evidence="1" key="1">
    <citation type="submission" date="2022-11" db="EMBL/GenBank/DDBJ databases">
        <authorList>
            <person name="Petersen C."/>
        </authorList>
    </citation>
    <scope>NUCLEOTIDE SEQUENCE</scope>
    <source>
        <strain evidence="1">IBT 16849</strain>
    </source>
</reference>
<gene>
    <name evidence="1" type="ORF">N7472_001454</name>
</gene>
<evidence type="ECO:0000313" key="2">
    <source>
        <dbReference type="Proteomes" id="UP001150879"/>
    </source>
</evidence>
<protein>
    <submittedName>
        <fullName evidence="1">Uncharacterized protein</fullName>
    </submittedName>
</protein>
<dbReference type="Proteomes" id="UP001150879">
    <property type="component" value="Unassembled WGS sequence"/>
</dbReference>
<proteinExistence type="predicted"/>
<evidence type="ECO:0000313" key="1">
    <source>
        <dbReference type="EMBL" id="KAJ5211315.1"/>
    </source>
</evidence>
<sequence>MSAEKEKTQDEMTIESSGDIDALQRYRRNLINRGWPYVGRAVELLRVEEDRSPKSYTGRTMPLQ</sequence>
<organism evidence="1 2">
    <name type="scientific">Penicillium cf. griseofulvum</name>
    <dbReference type="NCBI Taxonomy" id="2972120"/>
    <lineage>
        <taxon>Eukaryota</taxon>
        <taxon>Fungi</taxon>
        <taxon>Dikarya</taxon>
        <taxon>Ascomycota</taxon>
        <taxon>Pezizomycotina</taxon>
        <taxon>Eurotiomycetes</taxon>
        <taxon>Eurotiomycetidae</taxon>
        <taxon>Eurotiales</taxon>
        <taxon>Aspergillaceae</taxon>
        <taxon>Penicillium</taxon>
    </lineage>
</organism>
<reference evidence="1" key="2">
    <citation type="journal article" date="2023" name="IMA Fungus">
        <title>Comparative genomic study of the Penicillium genus elucidates a diverse pangenome and 15 lateral gene transfer events.</title>
        <authorList>
            <person name="Petersen C."/>
            <person name="Sorensen T."/>
            <person name="Nielsen M.R."/>
            <person name="Sondergaard T.E."/>
            <person name="Sorensen J.L."/>
            <person name="Fitzpatrick D.A."/>
            <person name="Frisvad J.C."/>
            <person name="Nielsen K.L."/>
        </authorList>
    </citation>
    <scope>NUCLEOTIDE SEQUENCE</scope>
    <source>
        <strain evidence="1">IBT 16849</strain>
    </source>
</reference>